<proteinExistence type="predicted"/>
<evidence type="ECO:0000256" key="3">
    <source>
        <dbReference type="ARBA" id="ARBA00022989"/>
    </source>
</evidence>
<organism evidence="6 7">
    <name type="scientific">Sellimonas caecigallum</name>
    <dbReference type="NCBI Taxonomy" id="2592333"/>
    <lineage>
        <taxon>Bacteria</taxon>
        <taxon>Bacillati</taxon>
        <taxon>Bacillota</taxon>
        <taxon>Clostridia</taxon>
        <taxon>Lachnospirales</taxon>
        <taxon>Lachnospiraceae</taxon>
        <taxon>Sellimonas</taxon>
    </lineage>
</organism>
<evidence type="ECO:0000256" key="5">
    <source>
        <dbReference type="SAM" id="Phobius"/>
    </source>
</evidence>
<keyword evidence="2 5" id="KW-0812">Transmembrane</keyword>
<feature type="transmembrane region" description="Helical" evidence="5">
    <location>
        <begin position="199"/>
        <end position="220"/>
    </location>
</feature>
<keyword evidence="4 5" id="KW-0472">Membrane</keyword>
<evidence type="ECO:0000256" key="1">
    <source>
        <dbReference type="ARBA" id="ARBA00004141"/>
    </source>
</evidence>
<feature type="transmembrane region" description="Helical" evidence="5">
    <location>
        <begin position="154"/>
        <end position="179"/>
    </location>
</feature>
<evidence type="ECO:0000313" key="6">
    <source>
        <dbReference type="EMBL" id="MBY0759240.1"/>
    </source>
</evidence>
<keyword evidence="3 5" id="KW-1133">Transmembrane helix</keyword>
<dbReference type="RefSeq" id="WP_221919948.1">
    <property type="nucleotide sequence ID" value="NZ_CP173660.1"/>
</dbReference>
<keyword evidence="7" id="KW-1185">Reference proteome</keyword>
<dbReference type="InterPro" id="IPR003825">
    <property type="entry name" value="Colicin-V_CvpA"/>
</dbReference>
<comment type="caution">
    <text evidence="6">The sequence shown here is derived from an EMBL/GenBank/DDBJ whole genome shotgun (WGS) entry which is preliminary data.</text>
</comment>
<evidence type="ECO:0000256" key="4">
    <source>
        <dbReference type="ARBA" id="ARBA00023136"/>
    </source>
</evidence>
<protein>
    <submittedName>
        <fullName evidence="6">CvpA family protein</fullName>
    </submittedName>
</protein>
<evidence type="ECO:0000256" key="2">
    <source>
        <dbReference type="ARBA" id="ARBA00022692"/>
    </source>
</evidence>
<name>A0ABS7L842_9FIRM</name>
<comment type="subcellular location">
    <subcellularLocation>
        <location evidence="1">Membrane</location>
        <topology evidence="1">Multi-pass membrane protein</topology>
    </subcellularLocation>
</comment>
<dbReference type="EMBL" id="VIRV01000013">
    <property type="protein sequence ID" value="MBY0759240.1"/>
    <property type="molecule type" value="Genomic_DNA"/>
</dbReference>
<sequence>MNWILYITIGILLIGAVAGYVRGAVRIAVSLAATVFTLILVVFLTPYVSDGIATYTKLDDWIEEKCETAMTEQLTESWEEVAGDIPMPDGNTQQIQEQLQNIEIPRNVQTQIIENADIPAVFKEFLQDNNNKEAYSLMGADSFADYIAKGAAKLIINIISAVLIFLSTSLLIRILLYVFDVIAMLPIIGGLNRLAGAALGLMIALTVVWIFFLIVTLLYATDIGKDMLRMIQENPFLSFLYKNNYIWNVVTGLR</sequence>
<reference evidence="6 7" key="1">
    <citation type="journal article" date="2020" name="New Microbes New Infect">
        <title>Sellimonas caecigallum sp. nov., description and genome sequence of a new member of the Sellimonas genus isolated from the cecum of feral chicken.</title>
        <authorList>
            <person name="Wongkuna S."/>
            <person name="Ghimire S."/>
            <person name="Antony L."/>
            <person name="Chankhamhaengdecha S."/>
            <person name="Janvilisri T."/>
            <person name="Scaria J."/>
        </authorList>
    </citation>
    <scope>NUCLEOTIDE SEQUENCE [LARGE SCALE GENOMIC DNA]</scope>
    <source>
        <strain evidence="6 7">SW451</strain>
    </source>
</reference>
<feature type="transmembrane region" description="Helical" evidence="5">
    <location>
        <begin position="28"/>
        <end position="48"/>
    </location>
</feature>
<evidence type="ECO:0000313" key="7">
    <source>
        <dbReference type="Proteomes" id="UP000779049"/>
    </source>
</evidence>
<gene>
    <name evidence="6" type="ORF">FLB61_09100</name>
</gene>
<dbReference type="Pfam" id="PF02674">
    <property type="entry name" value="Colicin_V"/>
    <property type="match status" value="1"/>
</dbReference>
<accession>A0ABS7L842</accession>
<dbReference type="Proteomes" id="UP000779049">
    <property type="component" value="Unassembled WGS sequence"/>
</dbReference>